<name>A0A433D2I4_9FUNG</name>
<sequence>MSVFGDLFNLKHQLVVYGSHHNNRVNILIHIACVPLILWTALVFATNTGPLFDPAFLGPNFAWLKAFGPDGGFLAAVFYLSYYLLLAPDAAILYAPFIIYMSYSATQFHLSNPHANEIAIALHVFSWIMQFIGHGVAEKRSPKLFDNLIQAILLAPFFVFFEVLFALGYRPQLKKEMQQGVDADIKAFKAKKAIQRAKAN</sequence>
<feature type="transmembrane region" description="Helical" evidence="1">
    <location>
        <begin position="148"/>
        <end position="169"/>
    </location>
</feature>
<proteinExistence type="predicted"/>
<reference evidence="2 3" key="1">
    <citation type="journal article" date="2018" name="New Phytol.">
        <title>Phylogenomics of Endogonaceae and evolution of mycorrhizas within Mucoromycota.</title>
        <authorList>
            <person name="Chang Y."/>
            <person name="Desiro A."/>
            <person name="Na H."/>
            <person name="Sandor L."/>
            <person name="Lipzen A."/>
            <person name="Clum A."/>
            <person name="Barry K."/>
            <person name="Grigoriev I.V."/>
            <person name="Martin F.M."/>
            <person name="Stajich J.E."/>
            <person name="Smith M.E."/>
            <person name="Bonito G."/>
            <person name="Spatafora J.W."/>
        </authorList>
    </citation>
    <scope>NUCLEOTIDE SEQUENCE [LARGE SCALE GENOMIC DNA]</scope>
    <source>
        <strain evidence="2 3">GMNB39</strain>
    </source>
</reference>
<keyword evidence="1" id="KW-0472">Membrane</keyword>
<gene>
    <name evidence="2" type="ORF">BC936DRAFT_148680</name>
</gene>
<keyword evidence="1" id="KW-0812">Transmembrane</keyword>
<dbReference type="InterPro" id="IPR009305">
    <property type="entry name" value="Mpo1-like"/>
</dbReference>
<dbReference type="Proteomes" id="UP000268093">
    <property type="component" value="Unassembled WGS sequence"/>
</dbReference>
<dbReference type="OrthoDB" id="2124888at2759"/>
<feature type="transmembrane region" description="Helical" evidence="1">
    <location>
        <begin position="118"/>
        <end position="136"/>
    </location>
</feature>
<protein>
    <recommendedName>
        <fullName evidence="4">DUF962 domain protein</fullName>
    </recommendedName>
</protein>
<evidence type="ECO:0008006" key="4">
    <source>
        <dbReference type="Google" id="ProtNLM"/>
    </source>
</evidence>
<evidence type="ECO:0000256" key="1">
    <source>
        <dbReference type="SAM" id="Phobius"/>
    </source>
</evidence>
<accession>A0A433D2I4</accession>
<keyword evidence="3" id="KW-1185">Reference proteome</keyword>
<keyword evidence="1" id="KW-1133">Transmembrane helix</keyword>
<dbReference type="Pfam" id="PF06127">
    <property type="entry name" value="Mpo1-like"/>
    <property type="match status" value="1"/>
</dbReference>
<dbReference type="PANTHER" id="PTHR28026:SF9">
    <property type="entry name" value="2-HYDROXY-PALMITIC ACID DIOXYGENASE MPO1"/>
    <property type="match status" value="1"/>
</dbReference>
<dbReference type="EMBL" id="RBNI01007898">
    <property type="protein sequence ID" value="RUP45045.1"/>
    <property type="molecule type" value="Genomic_DNA"/>
</dbReference>
<evidence type="ECO:0000313" key="2">
    <source>
        <dbReference type="EMBL" id="RUP45045.1"/>
    </source>
</evidence>
<dbReference type="GO" id="GO:0005783">
    <property type="term" value="C:endoplasmic reticulum"/>
    <property type="evidence" value="ECO:0007669"/>
    <property type="project" value="TreeGrafter"/>
</dbReference>
<organism evidence="2 3">
    <name type="scientific">Jimgerdemannia flammicorona</name>
    <dbReference type="NCBI Taxonomy" id="994334"/>
    <lineage>
        <taxon>Eukaryota</taxon>
        <taxon>Fungi</taxon>
        <taxon>Fungi incertae sedis</taxon>
        <taxon>Mucoromycota</taxon>
        <taxon>Mucoromycotina</taxon>
        <taxon>Endogonomycetes</taxon>
        <taxon>Endogonales</taxon>
        <taxon>Endogonaceae</taxon>
        <taxon>Jimgerdemannia</taxon>
    </lineage>
</organism>
<comment type="caution">
    <text evidence="2">The sequence shown here is derived from an EMBL/GenBank/DDBJ whole genome shotgun (WGS) entry which is preliminary data.</text>
</comment>
<dbReference type="GO" id="GO:0046521">
    <property type="term" value="P:sphingoid catabolic process"/>
    <property type="evidence" value="ECO:0007669"/>
    <property type="project" value="TreeGrafter"/>
</dbReference>
<feature type="transmembrane region" description="Helical" evidence="1">
    <location>
        <begin position="72"/>
        <end position="97"/>
    </location>
</feature>
<dbReference type="PANTHER" id="PTHR28026">
    <property type="entry name" value="DUF962 DOMAIN PROTEIN (AFU_ORTHOLOGUE AFUA_8G05310)"/>
    <property type="match status" value="1"/>
</dbReference>
<feature type="transmembrane region" description="Helical" evidence="1">
    <location>
        <begin position="27"/>
        <end position="52"/>
    </location>
</feature>
<dbReference type="GO" id="GO:0016020">
    <property type="term" value="C:membrane"/>
    <property type="evidence" value="ECO:0007669"/>
    <property type="project" value="GOC"/>
</dbReference>
<evidence type="ECO:0000313" key="3">
    <source>
        <dbReference type="Proteomes" id="UP000268093"/>
    </source>
</evidence>
<dbReference type="AlphaFoldDB" id="A0A433D2I4"/>